<dbReference type="AlphaFoldDB" id="A0A5B7FZG0"/>
<proteinExistence type="predicted"/>
<comment type="caution">
    <text evidence="1">The sequence shown here is derived from an EMBL/GenBank/DDBJ whole genome shotgun (WGS) entry which is preliminary data.</text>
</comment>
<dbReference type="EMBL" id="VSRR010011443">
    <property type="protein sequence ID" value="MPC53190.1"/>
    <property type="molecule type" value="Genomic_DNA"/>
</dbReference>
<keyword evidence="2" id="KW-1185">Reference proteome</keyword>
<accession>A0A5B7FZG0</accession>
<organism evidence="1 2">
    <name type="scientific">Portunus trituberculatus</name>
    <name type="common">Swimming crab</name>
    <name type="synonym">Neptunus trituberculatus</name>
    <dbReference type="NCBI Taxonomy" id="210409"/>
    <lineage>
        <taxon>Eukaryota</taxon>
        <taxon>Metazoa</taxon>
        <taxon>Ecdysozoa</taxon>
        <taxon>Arthropoda</taxon>
        <taxon>Crustacea</taxon>
        <taxon>Multicrustacea</taxon>
        <taxon>Malacostraca</taxon>
        <taxon>Eumalacostraca</taxon>
        <taxon>Eucarida</taxon>
        <taxon>Decapoda</taxon>
        <taxon>Pleocyemata</taxon>
        <taxon>Brachyura</taxon>
        <taxon>Eubrachyura</taxon>
        <taxon>Portunoidea</taxon>
        <taxon>Portunidae</taxon>
        <taxon>Portuninae</taxon>
        <taxon>Portunus</taxon>
    </lineage>
</organism>
<dbReference type="Proteomes" id="UP000324222">
    <property type="component" value="Unassembled WGS sequence"/>
</dbReference>
<gene>
    <name evidence="1" type="ORF">E2C01_047077</name>
</gene>
<evidence type="ECO:0000313" key="1">
    <source>
        <dbReference type="EMBL" id="MPC53190.1"/>
    </source>
</evidence>
<reference evidence="1 2" key="1">
    <citation type="submission" date="2019-05" db="EMBL/GenBank/DDBJ databases">
        <title>Another draft genome of Portunus trituberculatus and its Hox gene families provides insights of decapod evolution.</title>
        <authorList>
            <person name="Jeong J.-H."/>
            <person name="Song I."/>
            <person name="Kim S."/>
            <person name="Choi T."/>
            <person name="Kim D."/>
            <person name="Ryu S."/>
            <person name="Kim W."/>
        </authorList>
    </citation>
    <scope>NUCLEOTIDE SEQUENCE [LARGE SCALE GENOMIC DNA]</scope>
    <source>
        <tissue evidence="1">Muscle</tissue>
    </source>
</reference>
<protein>
    <submittedName>
        <fullName evidence="1">Uncharacterized protein</fullName>
    </submittedName>
</protein>
<evidence type="ECO:0000313" key="2">
    <source>
        <dbReference type="Proteomes" id="UP000324222"/>
    </source>
</evidence>
<sequence length="115" mass="12545">MGEGKPLDRRTTWRSPAGLWGAAGPPLRPLSLAAAVVAGSSVVNSCSASPCRPRPIMFRYEDSDRHLDVMDKSSVLSKNLGRTEATCLVSSFILKESIVVMGKVDHNMKDRSMER</sequence>
<name>A0A5B7FZG0_PORTR</name>